<evidence type="ECO:0000256" key="1">
    <source>
        <dbReference type="ARBA" id="ARBA00022612"/>
    </source>
</evidence>
<dbReference type="InterPro" id="IPR005335">
    <property type="entry name" value="Terminase_ssu"/>
</dbReference>
<dbReference type="InterPro" id="IPR052404">
    <property type="entry name" value="SPP1-like_terminase"/>
</dbReference>
<keyword evidence="4" id="KW-1185">Reference proteome</keyword>
<accession>A0ABQ5YKW5</accession>
<dbReference type="EMBL" id="BSOG01000003">
    <property type="protein sequence ID" value="GLR13990.1"/>
    <property type="molecule type" value="Genomic_DNA"/>
</dbReference>
<dbReference type="PANTHER" id="PTHR41328:SF2">
    <property type="entry name" value="TERMINASE SMALL SUBUNIT"/>
    <property type="match status" value="1"/>
</dbReference>
<evidence type="ECO:0008006" key="5">
    <source>
        <dbReference type="Google" id="ProtNLM"/>
    </source>
</evidence>
<name>A0ABQ5YKW5_9NEIS</name>
<proteinExistence type="predicted"/>
<sequence length="179" mass="19646">MVNAQKLSPRRQRFVDEYLVDMNGVAAYLRAGFASRNAAAAASGAHRLLKVDAVAEAIAERMAARQQRTEISQDRVLNEYARIAFFDPRRLFHPDGRLKTVLELDADSAAVLTAMDVAELAAGEGSTIRKVKLLDKKAALDSLARHLGLFNDKQTVKHELEELTDAELDARIAMLSGDG</sequence>
<dbReference type="Gene3D" id="1.10.10.1400">
    <property type="entry name" value="Terminase, small subunit, N-terminal DNA-binding domain, HTH motif"/>
    <property type="match status" value="1"/>
</dbReference>
<organism evidence="3 4">
    <name type="scientific">Chitinimonas prasina</name>
    <dbReference type="NCBI Taxonomy" id="1434937"/>
    <lineage>
        <taxon>Bacteria</taxon>
        <taxon>Pseudomonadati</taxon>
        <taxon>Pseudomonadota</taxon>
        <taxon>Betaproteobacteria</taxon>
        <taxon>Neisseriales</taxon>
        <taxon>Chitinibacteraceae</taxon>
        <taxon>Chitinimonas</taxon>
    </lineage>
</organism>
<dbReference type="InterPro" id="IPR038713">
    <property type="entry name" value="Terminase_Gp1_N_sf"/>
</dbReference>
<dbReference type="PANTHER" id="PTHR41328">
    <property type="entry name" value="TERMINASE SMALL SUBUNIT-RELATED"/>
    <property type="match status" value="1"/>
</dbReference>
<dbReference type="Proteomes" id="UP001156706">
    <property type="component" value="Unassembled WGS sequence"/>
</dbReference>
<keyword evidence="2" id="KW-0231">Viral genome packaging</keyword>
<gene>
    <name evidence="3" type="ORF">GCM10007907_27800</name>
</gene>
<reference evidence="4" key="1">
    <citation type="journal article" date="2019" name="Int. J. Syst. Evol. Microbiol.">
        <title>The Global Catalogue of Microorganisms (GCM) 10K type strain sequencing project: providing services to taxonomists for standard genome sequencing and annotation.</title>
        <authorList>
            <consortium name="The Broad Institute Genomics Platform"/>
            <consortium name="The Broad Institute Genome Sequencing Center for Infectious Disease"/>
            <person name="Wu L."/>
            <person name="Ma J."/>
        </authorList>
    </citation>
    <scope>NUCLEOTIDE SEQUENCE [LARGE SCALE GENOMIC DNA]</scope>
    <source>
        <strain evidence="4">NBRC 110044</strain>
    </source>
</reference>
<evidence type="ECO:0000313" key="4">
    <source>
        <dbReference type="Proteomes" id="UP001156706"/>
    </source>
</evidence>
<evidence type="ECO:0000313" key="3">
    <source>
        <dbReference type="EMBL" id="GLR13990.1"/>
    </source>
</evidence>
<dbReference type="RefSeq" id="WP_284197083.1">
    <property type="nucleotide sequence ID" value="NZ_BSOG01000003.1"/>
</dbReference>
<comment type="caution">
    <text evidence="3">The sequence shown here is derived from an EMBL/GenBank/DDBJ whole genome shotgun (WGS) entry which is preliminary data.</text>
</comment>
<dbReference type="Pfam" id="PF03592">
    <property type="entry name" value="Terminase_2"/>
    <property type="match status" value="1"/>
</dbReference>
<keyword evidence="1" id="KW-1188">Viral release from host cell</keyword>
<evidence type="ECO:0000256" key="2">
    <source>
        <dbReference type="ARBA" id="ARBA00023219"/>
    </source>
</evidence>
<protein>
    <recommendedName>
        <fullName evidence="5">Terminase small subunit</fullName>
    </recommendedName>
</protein>